<evidence type="ECO:0000313" key="2">
    <source>
        <dbReference type="EMBL" id="KAK0137005.1"/>
    </source>
</evidence>
<feature type="compositionally biased region" description="Basic residues" evidence="1">
    <location>
        <begin position="1"/>
        <end position="20"/>
    </location>
</feature>
<feature type="compositionally biased region" description="Gly residues" evidence="1">
    <location>
        <begin position="22"/>
        <end position="32"/>
    </location>
</feature>
<keyword evidence="3" id="KW-1185">Reference proteome</keyword>
<organism evidence="2 3">
    <name type="scientific">Merluccius polli</name>
    <name type="common">Benguela hake</name>
    <name type="synonym">Merluccius cadenati</name>
    <dbReference type="NCBI Taxonomy" id="89951"/>
    <lineage>
        <taxon>Eukaryota</taxon>
        <taxon>Metazoa</taxon>
        <taxon>Chordata</taxon>
        <taxon>Craniata</taxon>
        <taxon>Vertebrata</taxon>
        <taxon>Euteleostomi</taxon>
        <taxon>Actinopterygii</taxon>
        <taxon>Neopterygii</taxon>
        <taxon>Teleostei</taxon>
        <taxon>Neoteleostei</taxon>
        <taxon>Acanthomorphata</taxon>
        <taxon>Zeiogadaria</taxon>
        <taxon>Gadariae</taxon>
        <taxon>Gadiformes</taxon>
        <taxon>Gadoidei</taxon>
        <taxon>Merlucciidae</taxon>
        <taxon>Merluccius</taxon>
    </lineage>
</organism>
<dbReference type="AlphaFoldDB" id="A0AA47MBB7"/>
<comment type="caution">
    <text evidence="2">The sequence shown here is derived from an EMBL/GenBank/DDBJ whole genome shotgun (WGS) entry which is preliminary data.</text>
</comment>
<name>A0AA47MBB7_MERPO</name>
<feature type="region of interest" description="Disordered" evidence="1">
    <location>
        <begin position="1"/>
        <end position="38"/>
    </location>
</feature>
<evidence type="ECO:0000256" key="1">
    <source>
        <dbReference type="SAM" id="MobiDB-lite"/>
    </source>
</evidence>
<accession>A0AA47MBB7</accession>
<evidence type="ECO:0000313" key="3">
    <source>
        <dbReference type="Proteomes" id="UP001174136"/>
    </source>
</evidence>
<proteinExistence type="predicted"/>
<sequence length="241" mass="27126">MDQRGQRHLRRGRGHGRWARGRGVGMRGGGAAARGENRAQVSNEIRATIIDHIMNHSLSFREAGQRVHPILIQSTVASIVKLLGMTIESTNYHTLVAEETLSAEQEAAIIDIVMETISGSIEKYQQCEFGRVLTQHHVEIKQLYRAPFQRNSISRRRQDSSMCSFKLKGHITFIYVAEATFKLSKVRRHGRKTIGQKATVNSAGSEERQYHCAAISNNGRLCHIQLLAYTIQNASSHFLIH</sequence>
<protein>
    <submittedName>
        <fullName evidence="2">Uncharacterized protein</fullName>
    </submittedName>
</protein>
<gene>
    <name evidence="2" type="ORF">N1851_026812</name>
</gene>
<reference evidence="2" key="1">
    <citation type="journal article" date="2023" name="Front. Mar. Sci.">
        <title>A new Merluccius polli reference genome to investigate the effects of global change in West African waters.</title>
        <authorList>
            <person name="Mateo J.L."/>
            <person name="Blanco-Fernandez C."/>
            <person name="Garcia-Vazquez E."/>
            <person name="Machado-Schiaffino G."/>
        </authorList>
    </citation>
    <scope>NUCLEOTIDE SEQUENCE</scope>
    <source>
        <strain evidence="2">C29</strain>
        <tissue evidence="2">Fin</tissue>
    </source>
</reference>
<dbReference type="EMBL" id="JAOPHQ010005088">
    <property type="protein sequence ID" value="KAK0137005.1"/>
    <property type="molecule type" value="Genomic_DNA"/>
</dbReference>
<dbReference type="Proteomes" id="UP001174136">
    <property type="component" value="Unassembled WGS sequence"/>
</dbReference>